<gene>
    <name evidence="5" type="ORF">NYM_LOCUS10676</name>
</gene>
<dbReference type="GO" id="GO:0009451">
    <property type="term" value="P:RNA modification"/>
    <property type="evidence" value="ECO:0007669"/>
    <property type="project" value="InterPro"/>
</dbReference>
<dbReference type="FunFam" id="1.25.40.10:FF:000690">
    <property type="entry name" value="Pentatricopeptide repeat-containing protein"/>
    <property type="match status" value="1"/>
</dbReference>
<dbReference type="InterPro" id="IPR046960">
    <property type="entry name" value="PPR_At4g14850-like_plant"/>
</dbReference>
<sequence>MVILRCIPDLHCFPPQSSWFPTISALDCIGKYVLGRRLLHDHPIIALVDSCKHPGEVVKLHAHAIVSGLIQDTFAASRIVSLYINSESGDLRQCRRVFDSINSRDVYTWNLIIRAHVEQSSPESAVQLYFEMVGDSLSPNTYTFALLVKGCILSRRIDLGELVHGQILKNGAENVTIVQNSLMQMYCTVDRVEDAYRLFMDCPCTDVISWNTLIGGYSRIGEVERAHQLFEKMPEKNLISWSAMIDGYVKNGRFMEGLDLFREMQFMGVRPDRVTLASVLCACANLGALDQGKWVHNYIQKSRMGFNLILGTALVDMYAKCGWIDTAYELFNEMREKDVVLWNAMIGGLAIHGHGRKALELFTRMRSSSVTPNEMTFMNILCACNHAGLVDEGKKYFDCMQNKYAIEPRIEHYGCLADMLGRAGCLEEAEEVIRDMPMKAQASHWGALMAACRTHNNTEVGERVGKHLIELEPEDGGRYIVLSNAYAAAGRWKDAYDVRRLMQERGVRKDPGCSFVEWNGAIHEFIAGDKEHPDTIAIYKMLDYVELKLKDAGYVPDTSQVLIDIDDEERELVLSHHSEKLAVAFGMIRIAPNIPIRVVKNLRICRDCHSVIKFISKVFDRKIIVRDKNRFHTFENGSCSCMGYW</sequence>
<feature type="repeat" description="PPR" evidence="3">
    <location>
        <begin position="307"/>
        <end position="337"/>
    </location>
</feature>
<dbReference type="OrthoDB" id="185373at2759"/>
<reference evidence="5" key="1">
    <citation type="submission" date="2019-09" db="EMBL/GenBank/DDBJ databases">
        <authorList>
            <person name="Zhang L."/>
        </authorList>
    </citation>
    <scope>NUCLEOTIDE SEQUENCE</scope>
</reference>
<evidence type="ECO:0000256" key="2">
    <source>
        <dbReference type="ARBA" id="ARBA00022737"/>
    </source>
</evidence>
<dbReference type="InterPro" id="IPR011990">
    <property type="entry name" value="TPR-like_helical_dom_sf"/>
</dbReference>
<dbReference type="OMA" id="SSCLMHN"/>
<evidence type="ECO:0000256" key="1">
    <source>
        <dbReference type="ARBA" id="ARBA00006643"/>
    </source>
</evidence>
<dbReference type="NCBIfam" id="TIGR00756">
    <property type="entry name" value="PPR"/>
    <property type="match status" value="5"/>
</dbReference>
<dbReference type="Pfam" id="PF13041">
    <property type="entry name" value="PPR_2"/>
    <property type="match status" value="3"/>
</dbReference>
<protein>
    <recommendedName>
        <fullName evidence="4">DYW domain-containing protein</fullName>
    </recommendedName>
</protein>
<feature type="repeat" description="PPR" evidence="3">
    <location>
        <begin position="206"/>
        <end position="236"/>
    </location>
</feature>
<dbReference type="Gramene" id="NC14G0014660.1">
    <property type="protein sequence ID" value="NC14G0014660.1:cds"/>
    <property type="gene ID" value="NC14G0014660"/>
</dbReference>
<feature type="repeat" description="PPR" evidence="3">
    <location>
        <begin position="237"/>
        <end position="271"/>
    </location>
</feature>
<dbReference type="PANTHER" id="PTHR47926:SF436">
    <property type="entry name" value="PENTATRICOPEPTIDE REPEAT-CONTAINING PROTEIN ELI1, CHLOROPLASTIC-LIKE ISOFORM X2"/>
    <property type="match status" value="1"/>
</dbReference>
<dbReference type="PROSITE" id="PS51375">
    <property type="entry name" value="PPR"/>
    <property type="match status" value="6"/>
</dbReference>
<dbReference type="Gene3D" id="1.25.40.10">
    <property type="entry name" value="Tetratricopeptide repeat domain"/>
    <property type="match status" value="4"/>
</dbReference>
<accession>A0A5K0ZGB4</accession>
<organism evidence="5">
    <name type="scientific">Nymphaea colorata</name>
    <name type="common">pocket water lily</name>
    <dbReference type="NCBI Taxonomy" id="210225"/>
    <lineage>
        <taxon>Eukaryota</taxon>
        <taxon>Viridiplantae</taxon>
        <taxon>Streptophyta</taxon>
        <taxon>Embryophyta</taxon>
        <taxon>Tracheophyta</taxon>
        <taxon>Spermatophyta</taxon>
        <taxon>Magnoliopsida</taxon>
        <taxon>Nymphaeales</taxon>
        <taxon>Nymphaeaceae</taxon>
        <taxon>Nymphaea</taxon>
    </lineage>
</organism>
<dbReference type="InterPro" id="IPR046848">
    <property type="entry name" value="E_motif"/>
</dbReference>
<dbReference type="Pfam" id="PF12854">
    <property type="entry name" value="PPR_1"/>
    <property type="match status" value="1"/>
</dbReference>
<dbReference type="Pfam" id="PF20431">
    <property type="entry name" value="E_motif"/>
    <property type="match status" value="1"/>
</dbReference>
<dbReference type="Pfam" id="PF14432">
    <property type="entry name" value="DYW_deaminase"/>
    <property type="match status" value="1"/>
</dbReference>
<dbReference type="Pfam" id="PF01535">
    <property type="entry name" value="PPR"/>
    <property type="match status" value="1"/>
</dbReference>
<dbReference type="PANTHER" id="PTHR47926">
    <property type="entry name" value="PENTATRICOPEPTIDE REPEAT-CONTAINING PROTEIN"/>
    <property type="match status" value="1"/>
</dbReference>
<evidence type="ECO:0000313" key="5">
    <source>
        <dbReference type="EMBL" id="VVV89348.1"/>
    </source>
</evidence>
<dbReference type="FunFam" id="1.25.40.10:FF:000348">
    <property type="entry name" value="Pentatricopeptide repeat-containing protein chloroplastic"/>
    <property type="match status" value="1"/>
</dbReference>
<dbReference type="EMBL" id="LR721779">
    <property type="protein sequence ID" value="VVV89348.1"/>
    <property type="molecule type" value="Genomic_DNA"/>
</dbReference>
<dbReference type="AlphaFoldDB" id="A0A5K0ZGB4"/>
<name>A0A5K0ZGB4_9MAGN</name>
<keyword evidence="2" id="KW-0677">Repeat</keyword>
<dbReference type="InterPro" id="IPR032867">
    <property type="entry name" value="DYW_dom"/>
</dbReference>
<feature type="repeat" description="PPR" evidence="3">
    <location>
        <begin position="338"/>
        <end position="372"/>
    </location>
</feature>
<feature type="domain" description="DYW" evidence="4">
    <location>
        <begin position="553"/>
        <end position="645"/>
    </location>
</feature>
<evidence type="ECO:0000256" key="3">
    <source>
        <dbReference type="PROSITE-ProRule" id="PRU00708"/>
    </source>
</evidence>
<feature type="repeat" description="PPR" evidence="3">
    <location>
        <begin position="475"/>
        <end position="509"/>
    </location>
</feature>
<feature type="repeat" description="PPR" evidence="3">
    <location>
        <begin position="105"/>
        <end position="139"/>
    </location>
</feature>
<dbReference type="GO" id="GO:0003729">
    <property type="term" value="F:mRNA binding"/>
    <property type="evidence" value="ECO:0007669"/>
    <property type="project" value="UniProtKB-ARBA"/>
</dbReference>
<dbReference type="GO" id="GO:0008270">
    <property type="term" value="F:zinc ion binding"/>
    <property type="evidence" value="ECO:0007669"/>
    <property type="project" value="InterPro"/>
</dbReference>
<proteinExistence type="inferred from homology"/>
<dbReference type="InterPro" id="IPR002885">
    <property type="entry name" value="PPR_rpt"/>
</dbReference>
<dbReference type="SUPFAM" id="SSF48452">
    <property type="entry name" value="TPR-like"/>
    <property type="match status" value="1"/>
</dbReference>
<comment type="similarity">
    <text evidence="1">Belongs to the PPR family. PCMP-H subfamily.</text>
</comment>
<evidence type="ECO:0000259" key="4">
    <source>
        <dbReference type="Pfam" id="PF14432"/>
    </source>
</evidence>